<dbReference type="AlphaFoldDB" id="A0A368X7U8"/>
<accession>A0A368X7U8</accession>
<evidence type="ECO:0000313" key="2">
    <source>
        <dbReference type="Proteomes" id="UP000253647"/>
    </source>
</evidence>
<dbReference type="InterPro" id="IPR011335">
    <property type="entry name" value="Restrct_endonuc-II-like"/>
</dbReference>
<name>A0A368X7U8_MARNT</name>
<proteinExistence type="predicted"/>
<evidence type="ECO:0000313" key="1">
    <source>
        <dbReference type="EMBL" id="RCW63276.1"/>
    </source>
</evidence>
<dbReference type="SUPFAM" id="SSF52980">
    <property type="entry name" value="Restriction endonuclease-like"/>
    <property type="match status" value="1"/>
</dbReference>
<evidence type="ECO:0008006" key="3">
    <source>
        <dbReference type="Google" id="ProtNLM"/>
    </source>
</evidence>
<comment type="caution">
    <text evidence="1">The sequence shown here is derived from an EMBL/GenBank/DDBJ whole genome shotgun (WGS) entry which is preliminary data.</text>
</comment>
<reference evidence="1 2" key="1">
    <citation type="submission" date="2018-07" db="EMBL/GenBank/DDBJ databases">
        <title>Freshwater and sediment microbial communities from various areas in North America, analyzing microbe dynamics in response to fracking.</title>
        <authorList>
            <person name="Lamendella R."/>
        </authorList>
    </citation>
    <scope>NUCLEOTIDE SEQUENCE [LARGE SCALE GENOMIC DNA]</scope>
    <source>
        <strain evidence="1 2">105B</strain>
    </source>
</reference>
<dbReference type="EMBL" id="QPJI01000019">
    <property type="protein sequence ID" value="RCW63276.1"/>
    <property type="molecule type" value="Genomic_DNA"/>
</dbReference>
<sequence>MGALRIKSPRELQALKENKQIGNRAASLIEKELAKVQSKAKTLGSTEPGRKILPNSPHTNVSPFCPVPPIEPADRLYQALVRRWGRYYSGGEVVWELQPFDDSGYRLDAALVNYRIGLEMDGWQFHGKTLSGFKKDRKKQLLFCRRGWLLFRVSNEQVREELDDIIQAVEEAMSFQPYRRVKLRSLPKGWSQIRHDQ</sequence>
<organism evidence="1 2">
    <name type="scientific">Marinobacter nauticus</name>
    <name type="common">Marinobacter hydrocarbonoclasticus</name>
    <name type="synonym">Marinobacter aquaeolei</name>
    <dbReference type="NCBI Taxonomy" id="2743"/>
    <lineage>
        <taxon>Bacteria</taxon>
        <taxon>Pseudomonadati</taxon>
        <taxon>Pseudomonadota</taxon>
        <taxon>Gammaproteobacteria</taxon>
        <taxon>Pseudomonadales</taxon>
        <taxon>Marinobacteraceae</taxon>
        <taxon>Marinobacter</taxon>
    </lineage>
</organism>
<gene>
    <name evidence="1" type="ORF">DET61_11943</name>
</gene>
<dbReference type="RefSeq" id="WP_114435309.1">
    <property type="nucleotide sequence ID" value="NZ_QPJI01000019.1"/>
</dbReference>
<dbReference type="Gene3D" id="3.40.960.10">
    <property type="entry name" value="VSR Endonuclease"/>
    <property type="match status" value="1"/>
</dbReference>
<dbReference type="Proteomes" id="UP000253647">
    <property type="component" value="Unassembled WGS sequence"/>
</dbReference>
<protein>
    <recommendedName>
        <fullName evidence="3">DUF559 domain-containing protein</fullName>
    </recommendedName>
</protein>